<dbReference type="InterPro" id="IPR003317">
    <property type="entry name" value="Cyt-d_oxidase_su2"/>
</dbReference>
<keyword evidence="6 12" id="KW-0812">Transmembrane</keyword>
<evidence type="ECO:0000256" key="2">
    <source>
        <dbReference type="ARBA" id="ARBA00007543"/>
    </source>
</evidence>
<keyword evidence="8" id="KW-0249">Electron transport</keyword>
<dbReference type="Pfam" id="PF02322">
    <property type="entry name" value="Cyt_bd_oxida_II"/>
    <property type="match status" value="1"/>
</dbReference>
<evidence type="ECO:0000256" key="10">
    <source>
        <dbReference type="ARBA" id="ARBA00023004"/>
    </source>
</evidence>
<dbReference type="GO" id="GO:0005886">
    <property type="term" value="C:plasma membrane"/>
    <property type="evidence" value="ECO:0007669"/>
    <property type="project" value="UniProtKB-SubCell"/>
</dbReference>
<dbReference type="AlphaFoldDB" id="A0A2D3W9Q1"/>
<evidence type="ECO:0000256" key="6">
    <source>
        <dbReference type="ARBA" id="ARBA00022692"/>
    </source>
</evidence>
<dbReference type="Proteomes" id="UP000231638">
    <property type="component" value="Unassembled WGS sequence"/>
</dbReference>
<accession>A0A2D3W9Q1</accession>
<keyword evidence="7" id="KW-0479">Metal-binding</keyword>
<evidence type="ECO:0000256" key="12">
    <source>
        <dbReference type="SAM" id="Phobius"/>
    </source>
</evidence>
<reference evidence="13 14" key="1">
    <citation type="journal article" date="2017" name="Front. Microbiol.">
        <title>Comparative Genomic Analysis of the Class Epsilonproteobacteria and Proposed Reclassification to Epsilonbacteraeota (phyl. nov.).</title>
        <authorList>
            <person name="Waite D.W."/>
            <person name="Vanwonterghem I."/>
            <person name="Rinke C."/>
            <person name="Parks D.H."/>
            <person name="Zhang Y."/>
            <person name="Takai K."/>
            <person name="Sievert S.M."/>
            <person name="Simon J."/>
            <person name="Campbell B.J."/>
            <person name="Hanson T.E."/>
            <person name="Woyke T."/>
            <person name="Klotz M.G."/>
            <person name="Hugenholtz P."/>
        </authorList>
    </citation>
    <scope>NUCLEOTIDE SEQUENCE [LARGE SCALE GENOMIC DNA]</scope>
    <source>
        <strain evidence="13">UBA11420</strain>
    </source>
</reference>
<evidence type="ECO:0000256" key="11">
    <source>
        <dbReference type="ARBA" id="ARBA00023136"/>
    </source>
</evidence>
<proteinExistence type="inferred from homology"/>
<evidence type="ECO:0000256" key="5">
    <source>
        <dbReference type="ARBA" id="ARBA00022617"/>
    </source>
</evidence>
<keyword evidence="3" id="KW-0813">Transport</keyword>
<comment type="caution">
    <text evidence="13">The sequence shown here is derived from an EMBL/GenBank/DDBJ whole genome shotgun (WGS) entry which is preliminary data.</text>
</comment>
<evidence type="ECO:0000313" key="14">
    <source>
        <dbReference type="Proteomes" id="UP000231638"/>
    </source>
</evidence>
<dbReference type="PANTHER" id="PTHR43141">
    <property type="entry name" value="CYTOCHROME BD2 SUBUNIT II"/>
    <property type="match status" value="1"/>
</dbReference>
<feature type="transmembrane region" description="Helical" evidence="12">
    <location>
        <begin position="12"/>
        <end position="41"/>
    </location>
</feature>
<evidence type="ECO:0000256" key="3">
    <source>
        <dbReference type="ARBA" id="ARBA00022448"/>
    </source>
</evidence>
<evidence type="ECO:0000256" key="7">
    <source>
        <dbReference type="ARBA" id="ARBA00022723"/>
    </source>
</evidence>
<evidence type="ECO:0000256" key="9">
    <source>
        <dbReference type="ARBA" id="ARBA00022989"/>
    </source>
</evidence>
<dbReference type="STRING" id="366522.GCA_001548055_00686"/>
<dbReference type="EMBL" id="DLUG01000212">
    <property type="protein sequence ID" value="DAB35820.1"/>
    <property type="molecule type" value="Genomic_DNA"/>
</dbReference>
<keyword evidence="11 12" id="KW-0472">Membrane</keyword>
<feature type="transmembrane region" description="Helical" evidence="12">
    <location>
        <begin position="125"/>
        <end position="149"/>
    </location>
</feature>
<feature type="transmembrane region" description="Helical" evidence="12">
    <location>
        <begin position="210"/>
        <end position="230"/>
    </location>
</feature>
<keyword evidence="5" id="KW-0349">Heme</keyword>
<protein>
    <submittedName>
        <fullName evidence="13">Cytochrome C oxidase assembly protein</fullName>
    </submittedName>
</protein>
<keyword evidence="4" id="KW-1003">Cell membrane</keyword>
<comment type="similarity">
    <text evidence="2">Belongs to the cytochrome ubiquinol oxidase subunit 2 family.</text>
</comment>
<name>A0A2D3W9Q1_9BACT</name>
<feature type="transmembrane region" description="Helical" evidence="12">
    <location>
        <begin position="175"/>
        <end position="198"/>
    </location>
</feature>
<feature type="transmembrane region" description="Helical" evidence="12">
    <location>
        <begin position="254"/>
        <end position="276"/>
    </location>
</feature>
<dbReference type="GO" id="GO:0070069">
    <property type="term" value="C:cytochrome complex"/>
    <property type="evidence" value="ECO:0007669"/>
    <property type="project" value="TreeGrafter"/>
</dbReference>
<feature type="transmembrane region" description="Helical" evidence="12">
    <location>
        <begin position="288"/>
        <end position="311"/>
    </location>
</feature>
<dbReference type="GO" id="GO:0019646">
    <property type="term" value="P:aerobic electron transport chain"/>
    <property type="evidence" value="ECO:0007669"/>
    <property type="project" value="TreeGrafter"/>
</dbReference>
<evidence type="ECO:0000313" key="13">
    <source>
        <dbReference type="EMBL" id="DAB35820.1"/>
    </source>
</evidence>
<evidence type="ECO:0000256" key="8">
    <source>
        <dbReference type="ARBA" id="ARBA00022982"/>
    </source>
</evidence>
<dbReference type="GO" id="GO:0016682">
    <property type="term" value="F:oxidoreductase activity, acting on diphenols and related substances as donors, oxygen as acceptor"/>
    <property type="evidence" value="ECO:0007669"/>
    <property type="project" value="TreeGrafter"/>
</dbReference>
<dbReference type="GO" id="GO:0046872">
    <property type="term" value="F:metal ion binding"/>
    <property type="evidence" value="ECO:0007669"/>
    <property type="project" value="UniProtKB-KW"/>
</dbReference>
<feature type="transmembrane region" description="Helical" evidence="12">
    <location>
        <begin position="87"/>
        <end position="104"/>
    </location>
</feature>
<gene>
    <name evidence="13" type="ORF">CFH80_08135</name>
</gene>
<keyword evidence="9 12" id="KW-1133">Transmembrane helix</keyword>
<organism evidence="13 14">
    <name type="scientific">Sulfurospirillum cavolei</name>
    <dbReference type="NCBI Taxonomy" id="366522"/>
    <lineage>
        <taxon>Bacteria</taxon>
        <taxon>Pseudomonadati</taxon>
        <taxon>Campylobacterota</taxon>
        <taxon>Epsilonproteobacteria</taxon>
        <taxon>Campylobacterales</taxon>
        <taxon>Sulfurospirillaceae</taxon>
        <taxon>Sulfurospirillum</taxon>
    </lineage>
</organism>
<feature type="transmembrane region" description="Helical" evidence="12">
    <location>
        <begin position="331"/>
        <end position="353"/>
    </location>
</feature>
<comment type="subcellular location">
    <subcellularLocation>
        <location evidence="1">Cell membrane</location>
        <topology evidence="1">Multi-pass membrane protein</topology>
    </subcellularLocation>
</comment>
<dbReference type="GO" id="GO:0009055">
    <property type="term" value="F:electron transfer activity"/>
    <property type="evidence" value="ECO:0007669"/>
    <property type="project" value="TreeGrafter"/>
</dbReference>
<evidence type="ECO:0000256" key="4">
    <source>
        <dbReference type="ARBA" id="ARBA00022475"/>
    </source>
</evidence>
<evidence type="ECO:0000256" key="1">
    <source>
        <dbReference type="ARBA" id="ARBA00004651"/>
    </source>
</evidence>
<keyword evidence="10" id="KW-0408">Iron</keyword>
<feature type="transmembrane region" description="Helical" evidence="12">
    <location>
        <begin position="61"/>
        <end position="81"/>
    </location>
</feature>
<dbReference type="PANTHER" id="PTHR43141:SF5">
    <property type="entry name" value="CYTOCHROME BD-I UBIQUINOL OXIDASE SUBUNIT 2"/>
    <property type="match status" value="1"/>
</dbReference>
<sequence>MFETLSYVHLQQLWWMILSLLGGIFAFLLFIQGGQTLLFSLPQNETEKSMLVNSLGRKWELGFTTLVLFGGAIFAAFPLFYATSFGGAYWVWLAILFCFIVQAVSYEYRKKPHNFLGQKTYEAFLYLNGSLGVILIGVALSTLFSGASFRLDENFFVRWEGSFRGLEALFVPQNYLLAFALFFLARLCAGLYFLSNIASQTLHVRIQSMLLRNTLFFLPFFLGFLAWLFLKDGYGYDDNGVVFIVAFKYFDNLLAMPLVALMLVLGVSFVLVALYLGIVKAHRQAIKLMGTGIVLAVTSVFLLAGLNQTAFYPSLSSLQSSLTIQNASGSFYTLVAMSYVALLIPFVLSYIAYAWYAMDRKHIDEAEMTDPASHHY</sequence>